<reference evidence="3 4" key="1">
    <citation type="submission" date="2023-01" db="EMBL/GenBank/DDBJ databases">
        <title>Analysis of 21 Apiospora genomes using comparative genomics revels a genus with tremendous synthesis potential of carbohydrate active enzymes and secondary metabolites.</title>
        <authorList>
            <person name="Sorensen T."/>
        </authorList>
    </citation>
    <scope>NUCLEOTIDE SEQUENCE [LARGE SCALE GENOMIC DNA]</scope>
    <source>
        <strain evidence="3 4">CBS 24483</strain>
    </source>
</reference>
<accession>A0ABR1QW87</accession>
<dbReference type="RefSeq" id="XP_066706276.1">
    <property type="nucleotide sequence ID" value="XM_066837383.1"/>
</dbReference>
<proteinExistence type="predicted"/>
<evidence type="ECO:0000313" key="3">
    <source>
        <dbReference type="EMBL" id="KAK7966884.1"/>
    </source>
</evidence>
<feature type="region of interest" description="Disordered" evidence="1">
    <location>
        <begin position="1"/>
        <end position="31"/>
    </location>
</feature>
<keyword evidence="4" id="KW-1185">Reference proteome</keyword>
<dbReference type="GeneID" id="92070445"/>
<comment type="caution">
    <text evidence="3">The sequence shown here is derived from an EMBL/GenBank/DDBJ whole genome shotgun (WGS) entry which is preliminary data.</text>
</comment>
<evidence type="ECO:0000256" key="2">
    <source>
        <dbReference type="SAM" id="Phobius"/>
    </source>
</evidence>
<keyword evidence="2" id="KW-0812">Transmembrane</keyword>
<feature type="compositionally biased region" description="Polar residues" evidence="1">
    <location>
        <begin position="1"/>
        <end position="11"/>
    </location>
</feature>
<feature type="transmembrane region" description="Helical" evidence="2">
    <location>
        <begin position="65"/>
        <end position="85"/>
    </location>
</feature>
<name>A0ABR1QW87_9PEZI</name>
<sequence>MDEAPISTTWVPDSALESRATPRGERPLFSCPASEQQADTQIMNSGRHIHSRPWVFAPPDEPRKAVLMAAAMCPWYFRFILIAYLTSYGTS</sequence>
<keyword evidence="2" id="KW-1133">Transmembrane helix</keyword>
<keyword evidence="2" id="KW-0472">Membrane</keyword>
<dbReference type="Proteomes" id="UP001391051">
    <property type="component" value="Unassembled WGS sequence"/>
</dbReference>
<evidence type="ECO:0000313" key="4">
    <source>
        <dbReference type="Proteomes" id="UP001391051"/>
    </source>
</evidence>
<protein>
    <submittedName>
        <fullName evidence="3">Uncharacterized protein</fullName>
    </submittedName>
</protein>
<organism evidence="3 4">
    <name type="scientific">Apiospora aurea</name>
    <dbReference type="NCBI Taxonomy" id="335848"/>
    <lineage>
        <taxon>Eukaryota</taxon>
        <taxon>Fungi</taxon>
        <taxon>Dikarya</taxon>
        <taxon>Ascomycota</taxon>
        <taxon>Pezizomycotina</taxon>
        <taxon>Sordariomycetes</taxon>
        <taxon>Xylariomycetidae</taxon>
        <taxon>Amphisphaeriales</taxon>
        <taxon>Apiosporaceae</taxon>
        <taxon>Apiospora</taxon>
    </lineage>
</organism>
<gene>
    <name evidence="3" type="ORF">PG986_001161</name>
</gene>
<evidence type="ECO:0000256" key="1">
    <source>
        <dbReference type="SAM" id="MobiDB-lite"/>
    </source>
</evidence>
<dbReference type="EMBL" id="JAQQWE010000001">
    <property type="protein sequence ID" value="KAK7966884.1"/>
    <property type="molecule type" value="Genomic_DNA"/>
</dbReference>